<sequence length="75" mass="8265">MYLLSSDEAKAWRVKEIIKAGGIIGVSILIEFVSVASRTLRMPLSESREVLETIRKVMPVQPVTGIKAVVAGRLR</sequence>
<protein>
    <submittedName>
        <fullName evidence="1">Uncharacterized protein</fullName>
    </submittedName>
</protein>
<dbReference type="Proteomes" id="UP000749010">
    <property type="component" value="Unassembled WGS sequence"/>
</dbReference>
<evidence type="ECO:0000313" key="1">
    <source>
        <dbReference type="EMBL" id="NMQ27024.1"/>
    </source>
</evidence>
<reference evidence="1 2" key="1">
    <citation type="submission" date="2019-03" db="EMBL/GenBank/DDBJ databases">
        <title>Metabolic reconstructions from genomes of highly enriched 'Candidatus Accumulibacter' and 'Candidatus Competibacter' bioreactor populations.</title>
        <authorList>
            <person name="Annavajhala M.K."/>
            <person name="Welles L."/>
            <person name="Abbas B."/>
            <person name="Sorokin D."/>
            <person name="Park H."/>
            <person name="Van Loosdrecht M."/>
            <person name="Chandran K."/>
        </authorList>
    </citation>
    <scope>NUCLEOTIDE SEQUENCE [LARGE SCALE GENOMIC DNA]</scope>
    <source>
        <strain evidence="1 2">SBR_S</strain>
    </source>
</reference>
<dbReference type="EMBL" id="SPMY01000011">
    <property type="protein sequence ID" value="NMQ27024.1"/>
    <property type="molecule type" value="Genomic_DNA"/>
</dbReference>
<proteinExistence type="predicted"/>
<keyword evidence="2" id="KW-1185">Reference proteome</keyword>
<evidence type="ECO:0000313" key="2">
    <source>
        <dbReference type="Proteomes" id="UP000749010"/>
    </source>
</evidence>
<accession>A0ABX1TVB9</accession>
<gene>
    <name evidence="1" type="ORF">E4Q23_04220</name>
</gene>
<dbReference type="RefSeq" id="WP_169065476.1">
    <property type="nucleotide sequence ID" value="NZ_SPMY01000011.1"/>
</dbReference>
<name>A0ABX1TVB9_9PROT</name>
<organism evidence="1 2">
    <name type="scientific">Candidatus Accumulibacter phosphatis</name>
    <dbReference type="NCBI Taxonomy" id="327160"/>
    <lineage>
        <taxon>Bacteria</taxon>
        <taxon>Pseudomonadati</taxon>
        <taxon>Pseudomonadota</taxon>
        <taxon>Betaproteobacteria</taxon>
        <taxon>Candidatus Accumulibacter</taxon>
    </lineage>
</organism>
<comment type="caution">
    <text evidence="1">The sequence shown here is derived from an EMBL/GenBank/DDBJ whole genome shotgun (WGS) entry which is preliminary data.</text>
</comment>